<dbReference type="RefSeq" id="XP_033596009.1">
    <property type="nucleotide sequence ID" value="XM_033748573.1"/>
</dbReference>
<dbReference type="GeneID" id="54489627"/>
<evidence type="ECO:0000313" key="3">
    <source>
        <dbReference type="Proteomes" id="UP000799437"/>
    </source>
</evidence>
<evidence type="ECO:0000313" key="2">
    <source>
        <dbReference type="EMBL" id="KAF2753558.1"/>
    </source>
</evidence>
<proteinExistence type="predicted"/>
<reference evidence="2" key="1">
    <citation type="journal article" date="2020" name="Stud. Mycol.">
        <title>101 Dothideomycetes genomes: a test case for predicting lifestyles and emergence of pathogens.</title>
        <authorList>
            <person name="Haridas S."/>
            <person name="Albert R."/>
            <person name="Binder M."/>
            <person name="Bloem J."/>
            <person name="Labutti K."/>
            <person name="Salamov A."/>
            <person name="Andreopoulos B."/>
            <person name="Baker S."/>
            <person name="Barry K."/>
            <person name="Bills G."/>
            <person name="Bluhm B."/>
            <person name="Cannon C."/>
            <person name="Castanera R."/>
            <person name="Culley D."/>
            <person name="Daum C."/>
            <person name="Ezra D."/>
            <person name="Gonzalez J."/>
            <person name="Henrissat B."/>
            <person name="Kuo A."/>
            <person name="Liang C."/>
            <person name="Lipzen A."/>
            <person name="Lutzoni F."/>
            <person name="Magnuson J."/>
            <person name="Mondo S."/>
            <person name="Nolan M."/>
            <person name="Ohm R."/>
            <person name="Pangilinan J."/>
            <person name="Park H.-J."/>
            <person name="Ramirez L."/>
            <person name="Alfaro M."/>
            <person name="Sun H."/>
            <person name="Tritt A."/>
            <person name="Yoshinaga Y."/>
            <person name="Zwiers L.-H."/>
            <person name="Turgeon B."/>
            <person name="Goodwin S."/>
            <person name="Spatafora J."/>
            <person name="Crous P."/>
            <person name="Grigoriev I."/>
        </authorList>
    </citation>
    <scope>NUCLEOTIDE SEQUENCE</scope>
    <source>
        <strain evidence="2">CBS 121739</strain>
    </source>
</reference>
<sequence>MSDSAAFNFPRDDELSVPRPPRSLRPVFRRLGACGDRELLNYLSSRRISPGFLIEVDMLLRNYPELEHHAPRFVEEFNRTSPLNAYLHFLKGFTRPCRYLPGVIPEVDFTLDENCHITRIVDKRDQELEDFFRDYEYRFDILETIDREVLYFCSILKDGGRISRNQRMLVAYHLWGQPVDCYKWYEYNYQTEWLAHRYLPEHVVLSNIPKDPGYVEPHPYVLAGPGRSRNDVVRRYKDIRKQMAMACDQGVDVIDVLLEGFTRGLARKGLTRQQISDARKAAIQALDEERVNGTGKDIVDLVMDSAKAVPLQAPGHEKTLLLAALANQTVLPNFSFITPNMTAEAHMDQYQTKFTTRCRSTKKLKQSRVPAPNISKSIKKPPKKRRRCHATLQRTERCLSSRVGHGCSR</sequence>
<accession>A0A6A6VSB4</accession>
<dbReference type="OrthoDB" id="3882589at2759"/>
<keyword evidence="3" id="KW-1185">Reference proteome</keyword>
<organism evidence="2 3">
    <name type="scientific">Pseudovirgaria hyperparasitica</name>
    <dbReference type="NCBI Taxonomy" id="470096"/>
    <lineage>
        <taxon>Eukaryota</taxon>
        <taxon>Fungi</taxon>
        <taxon>Dikarya</taxon>
        <taxon>Ascomycota</taxon>
        <taxon>Pezizomycotina</taxon>
        <taxon>Dothideomycetes</taxon>
        <taxon>Dothideomycetes incertae sedis</taxon>
        <taxon>Acrospermales</taxon>
        <taxon>Acrospermaceae</taxon>
        <taxon>Pseudovirgaria</taxon>
    </lineage>
</organism>
<feature type="region of interest" description="Disordered" evidence="1">
    <location>
        <begin position="361"/>
        <end position="393"/>
    </location>
</feature>
<name>A0A6A6VSB4_9PEZI</name>
<evidence type="ECO:0000256" key="1">
    <source>
        <dbReference type="SAM" id="MobiDB-lite"/>
    </source>
</evidence>
<gene>
    <name evidence="2" type="ORF">EJ05DRAFT_515015</name>
</gene>
<feature type="region of interest" description="Disordered" evidence="1">
    <location>
        <begin position="1"/>
        <end position="20"/>
    </location>
</feature>
<dbReference type="EMBL" id="ML996584">
    <property type="protein sequence ID" value="KAF2753558.1"/>
    <property type="molecule type" value="Genomic_DNA"/>
</dbReference>
<feature type="compositionally biased region" description="Basic residues" evidence="1">
    <location>
        <begin position="377"/>
        <end position="389"/>
    </location>
</feature>
<dbReference type="Proteomes" id="UP000799437">
    <property type="component" value="Unassembled WGS sequence"/>
</dbReference>
<dbReference type="AlphaFoldDB" id="A0A6A6VSB4"/>
<protein>
    <submittedName>
        <fullName evidence="2">Uncharacterized protein</fullName>
    </submittedName>
</protein>